<dbReference type="PANTHER" id="PTHR30477:SF3">
    <property type="entry name" value="METAL TRANSPORT SYSTEM MEMBRANE PROTEIN CT_069-RELATED"/>
    <property type="match status" value="1"/>
</dbReference>
<dbReference type="AlphaFoldDB" id="A0A6J4R2M4"/>
<dbReference type="Gene3D" id="1.10.10.10">
    <property type="entry name" value="Winged helix-like DNA-binding domain superfamily/Winged helix DNA-binding domain"/>
    <property type="match status" value="1"/>
</dbReference>
<dbReference type="Pfam" id="PF00950">
    <property type="entry name" value="ABC-3"/>
    <property type="match status" value="1"/>
</dbReference>
<evidence type="ECO:0000256" key="6">
    <source>
        <dbReference type="ARBA" id="ARBA00022989"/>
    </source>
</evidence>
<evidence type="ECO:0000313" key="10">
    <source>
        <dbReference type="EMBL" id="CAA9462365.1"/>
    </source>
</evidence>
<keyword evidence="3 8" id="KW-0813">Transport</keyword>
<dbReference type="Gene3D" id="1.10.3470.10">
    <property type="entry name" value="ABC transporter involved in vitamin B12 uptake, BtuC"/>
    <property type="match status" value="1"/>
</dbReference>
<keyword evidence="6 9" id="KW-1133">Transmembrane helix</keyword>
<feature type="transmembrane region" description="Helical" evidence="9">
    <location>
        <begin position="228"/>
        <end position="249"/>
    </location>
</feature>
<gene>
    <name evidence="10" type="ORF">AVDCRST_MAG38-243</name>
</gene>
<comment type="similarity">
    <text evidence="2 8">Belongs to the ABC-3 integral membrane protein family.</text>
</comment>
<evidence type="ECO:0000256" key="8">
    <source>
        <dbReference type="RuleBase" id="RU003943"/>
    </source>
</evidence>
<evidence type="ECO:0000256" key="3">
    <source>
        <dbReference type="ARBA" id="ARBA00022448"/>
    </source>
</evidence>
<comment type="subcellular location">
    <subcellularLocation>
        <location evidence="1 8">Cell membrane</location>
        <topology evidence="1 8">Multi-pass membrane protein</topology>
    </subcellularLocation>
</comment>
<feature type="transmembrane region" description="Helical" evidence="9">
    <location>
        <begin position="12"/>
        <end position="35"/>
    </location>
</feature>
<dbReference type="InterPro" id="IPR037294">
    <property type="entry name" value="ABC_BtuC-like"/>
</dbReference>
<dbReference type="GO" id="GO:0043190">
    <property type="term" value="C:ATP-binding cassette (ABC) transporter complex"/>
    <property type="evidence" value="ECO:0007669"/>
    <property type="project" value="InterPro"/>
</dbReference>
<feature type="transmembrane region" description="Helical" evidence="9">
    <location>
        <begin position="67"/>
        <end position="86"/>
    </location>
</feature>
<feature type="transmembrane region" description="Helical" evidence="9">
    <location>
        <begin position="205"/>
        <end position="221"/>
    </location>
</feature>
<evidence type="ECO:0000256" key="5">
    <source>
        <dbReference type="ARBA" id="ARBA00022692"/>
    </source>
</evidence>
<feature type="transmembrane region" description="Helical" evidence="9">
    <location>
        <begin position="98"/>
        <end position="119"/>
    </location>
</feature>
<keyword evidence="5 8" id="KW-0812">Transmembrane</keyword>
<dbReference type="EMBL" id="CADCVJ010000015">
    <property type="protein sequence ID" value="CAA9462365.1"/>
    <property type="molecule type" value="Genomic_DNA"/>
</dbReference>
<dbReference type="InterPro" id="IPR001626">
    <property type="entry name" value="ABC_TroCD"/>
</dbReference>
<accession>A0A6J4R2M4</accession>
<evidence type="ECO:0000256" key="2">
    <source>
        <dbReference type="ARBA" id="ARBA00008034"/>
    </source>
</evidence>
<evidence type="ECO:0000256" key="4">
    <source>
        <dbReference type="ARBA" id="ARBA00022475"/>
    </source>
</evidence>
<dbReference type="CDD" id="cd06550">
    <property type="entry name" value="TM_ABC_iron-siderophores_like"/>
    <property type="match status" value="1"/>
</dbReference>
<protein>
    <submittedName>
        <fullName evidence="10">Mn-Zn_transporter_SitC</fullName>
    </submittedName>
</protein>
<keyword evidence="7 9" id="KW-0472">Membrane</keyword>
<dbReference type="InterPro" id="IPR036388">
    <property type="entry name" value="WH-like_DNA-bd_sf"/>
</dbReference>
<name>A0A6J4R2M4_9ACTN</name>
<dbReference type="PANTHER" id="PTHR30477">
    <property type="entry name" value="ABC-TRANSPORTER METAL-BINDING PROTEIN"/>
    <property type="match status" value="1"/>
</dbReference>
<keyword evidence="4" id="KW-1003">Cell membrane</keyword>
<sequence length="414" mass="42579">MGGLIDLLPLNYVDSVVVVGAALLGLAAGSLGVFAVLRERSLVGDALSHSALPGVCIAFLLTGAKDASTLLVGAACAGVVGALMMVGIERTGRIRPDAAIGVVLSSFFSVGIVLLTYIASTNNANQAGLEKYLFGQAAGLLERDLNVMAVLAVSSLAVVALGFRALKTTLFDSSFAGALGLPVRSLDIAMTGLLVIAVIIGLRTVGAILMVAMLVVPAVAARQLVGRLSLVLPLAGVIGAVVGVVGALLSARAQVPTGPAIVLVGVLLVIACVMLAPGRGVVWRAGKLARDRRRTLTEGVLVDIETAIHAGPPPTEDELALGSGRPRRALRAALRDLERSGRLQRDGERISLSEAGAAAAHAALERRELWSAWLAHGAQLDLPDAREPDPSDLRGSLGDHHADRLIELAAKETA</sequence>
<dbReference type="SUPFAM" id="SSF81345">
    <property type="entry name" value="ABC transporter involved in vitamin B12 uptake, BtuC"/>
    <property type="match status" value="1"/>
</dbReference>
<evidence type="ECO:0000256" key="1">
    <source>
        <dbReference type="ARBA" id="ARBA00004651"/>
    </source>
</evidence>
<dbReference type="GO" id="GO:0010043">
    <property type="term" value="P:response to zinc ion"/>
    <property type="evidence" value="ECO:0007669"/>
    <property type="project" value="TreeGrafter"/>
</dbReference>
<evidence type="ECO:0000256" key="9">
    <source>
        <dbReference type="SAM" id="Phobius"/>
    </source>
</evidence>
<evidence type="ECO:0000256" key="7">
    <source>
        <dbReference type="ARBA" id="ARBA00023136"/>
    </source>
</evidence>
<reference evidence="10" key="1">
    <citation type="submission" date="2020-02" db="EMBL/GenBank/DDBJ databases">
        <authorList>
            <person name="Meier V. D."/>
        </authorList>
    </citation>
    <scope>NUCLEOTIDE SEQUENCE</scope>
    <source>
        <strain evidence="10">AVDCRST_MAG38</strain>
    </source>
</reference>
<feature type="transmembrane region" description="Helical" evidence="9">
    <location>
        <begin position="261"/>
        <end position="282"/>
    </location>
</feature>
<dbReference type="GO" id="GO:0055085">
    <property type="term" value="P:transmembrane transport"/>
    <property type="evidence" value="ECO:0007669"/>
    <property type="project" value="InterPro"/>
</dbReference>
<feature type="transmembrane region" description="Helical" evidence="9">
    <location>
        <begin position="145"/>
        <end position="163"/>
    </location>
</feature>
<proteinExistence type="inferred from homology"/>
<organism evidence="10">
    <name type="scientific">uncultured Solirubrobacteraceae bacterium</name>
    <dbReference type="NCBI Taxonomy" id="1162706"/>
    <lineage>
        <taxon>Bacteria</taxon>
        <taxon>Bacillati</taxon>
        <taxon>Actinomycetota</taxon>
        <taxon>Thermoleophilia</taxon>
        <taxon>Solirubrobacterales</taxon>
        <taxon>Solirubrobacteraceae</taxon>
        <taxon>environmental samples</taxon>
    </lineage>
</organism>